<reference evidence="1 2" key="1">
    <citation type="journal article" date="2015" name="Stand. Genomic Sci.">
        <title>Genomic Encyclopedia of Bacterial and Archaeal Type Strains, Phase III: the genomes of soil and plant-associated and newly described type strains.</title>
        <authorList>
            <person name="Whitman W.B."/>
            <person name="Woyke T."/>
            <person name="Klenk H.P."/>
            <person name="Zhou Y."/>
            <person name="Lilburn T.G."/>
            <person name="Beck B.J."/>
            <person name="De Vos P."/>
            <person name="Vandamme P."/>
            <person name="Eisen J.A."/>
            <person name="Garrity G."/>
            <person name="Hugenholtz P."/>
            <person name="Kyrpides N.C."/>
        </authorList>
    </citation>
    <scope>NUCLEOTIDE SEQUENCE [LARGE SCALE GENOMIC DNA]</scope>
    <source>
        <strain evidence="1 2">VKM Ac-2572</strain>
    </source>
</reference>
<gene>
    <name evidence="1" type="ORF">EV652_11143</name>
</gene>
<dbReference type="AlphaFoldDB" id="A0A4V2RYN6"/>
<dbReference type="OrthoDB" id="3239945at2"/>
<name>A0A4V2RYN6_9ACTN</name>
<evidence type="ECO:0000313" key="2">
    <source>
        <dbReference type="Proteomes" id="UP000294508"/>
    </source>
</evidence>
<dbReference type="EMBL" id="SLWN01000011">
    <property type="protein sequence ID" value="TCO21136.1"/>
    <property type="molecule type" value="Genomic_DNA"/>
</dbReference>
<dbReference type="Proteomes" id="UP000294508">
    <property type="component" value="Unassembled WGS sequence"/>
</dbReference>
<organism evidence="1 2">
    <name type="scientific">Kribbella steppae</name>
    <dbReference type="NCBI Taxonomy" id="2512223"/>
    <lineage>
        <taxon>Bacteria</taxon>
        <taxon>Bacillati</taxon>
        <taxon>Actinomycetota</taxon>
        <taxon>Actinomycetes</taxon>
        <taxon>Propionibacteriales</taxon>
        <taxon>Kribbellaceae</taxon>
        <taxon>Kribbella</taxon>
    </lineage>
</organism>
<accession>A0A4V2RYN6</accession>
<dbReference type="RefSeq" id="WP_132212529.1">
    <property type="nucleotide sequence ID" value="NZ_SLWN01000011.1"/>
</dbReference>
<keyword evidence="2" id="KW-1185">Reference proteome</keyword>
<evidence type="ECO:0008006" key="3">
    <source>
        <dbReference type="Google" id="ProtNLM"/>
    </source>
</evidence>
<dbReference type="Gene3D" id="3.40.630.30">
    <property type="match status" value="1"/>
</dbReference>
<evidence type="ECO:0000313" key="1">
    <source>
        <dbReference type="EMBL" id="TCO21136.1"/>
    </source>
</evidence>
<dbReference type="InterPro" id="IPR016181">
    <property type="entry name" value="Acyl_CoA_acyltransferase"/>
</dbReference>
<comment type="caution">
    <text evidence="1">The sequence shown here is derived from an EMBL/GenBank/DDBJ whole genome shotgun (WGS) entry which is preliminary data.</text>
</comment>
<sequence>MAADAVRLTTRELSMRTFPDFEQFFSQVHGCACTLYFFGRHLTPLAGTAKERADRLGAPDRSQKQFPHQEWMRAQQLSAVKELVRSWQAHGILVYADGEPVGWCHFGRADEVPLECDHKIPEQMFARHPSSQWRITCLTTLMTYRRQGVAGTGLAAAVAAIRKHGGGWIGATPMAFPHHDPMVGKLRKTFGHRSPEVLDYLQQNWPSKEIPGIGRVNACPATTRTLGHMGTMSMFEKLGFKATGRDELRSSDDPRNPWGFVVMRLKV</sequence>
<dbReference type="SUPFAM" id="SSF55729">
    <property type="entry name" value="Acyl-CoA N-acyltransferases (Nat)"/>
    <property type="match status" value="1"/>
</dbReference>
<proteinExistence type="predicted"/>
<protein>
    <recommendedName>
        <fullName evidence="3">N-acetyltransferase domain-containing protein</fullName>
    </recommendedName>
</protein>